<keyword evidence="9 17" id="KW-0227">DNA damage</keyword>
<evidence type="ECO:0000256" key="16">
    <source>
        <dbReference type="NCBIfam" id="TIGR00593"/>
    </source>
</evidence>
<dbReference type="CDD" id="cd08637">
    <property type="entry name" value="DNA_pol_A_pol_I_C"/>
    <property type="match status" value="1"/>
</dbReference>
<evidence type="ECO:0000259" key="20">
    <source>
        <dbReference type="SMART" id="SM00475"/>
    </source>
</evidence>
<dbReference type="Pfam" id="PF00476">
    <property type="entry name" value="DNA_pol_A"/>
    <property type="match status" value="1"/>
</dbReference>
<evidence type="ECO:0000256" key="4">
    <source>
        <dbReference type="ARBA" id="ARBA00020311"/>
    </source>
</evidence>
<dbReference type="CDD" id="cd09859">
    <property type="entry name" value="PIN_53EXO"/>
    <property type="match status" value="1"/>
</dbReference>
<dbReference type="InterPro" id="IPR001098">
    <property type="entry name" value="DNA-dir_DNA_pol_A_palm_dom"/>
</dbReference>
<dbReference type="SUPFAM" id="SSF56672">
    <property type="entry name" value="DNA/RNA polymerases"/>
    <property type="match status" value="1"/>
</dbReference>
<dbReference type="PANTHER" id="PTHR10133">
    <property type="entry name" value="DNA POLYMERASE I"/>
    <property type="match status" value="1"/>
</dbReference>
<dbReference type="EMBL" id="CP051775">
    <property type="protein sequence ID" value="QJE74442.1"/>
    <property type="molecule type" value="Genomic_DNA"/>
</dbReference>
<dbReference type="PRINTS" id="PR00868">
    <property type="entry name" value="DNAPOLI"/>
</dbReference>
<comment type="catalytic activity">
    <reaction evidence="15 17">
        <text>DNA(n) + a 2'-deoxyribonucleoside 5'-triphosphate = DNA(n+1) + diphosphate</text>
        <dbReference type="Rhea" id="RHEA:22508"/>
        <dbReference type="Rhea" id="RHEA-COMP:17339"/>
        <dbReference type="Rhea" id="RHEA-COMP:17340"/>
        <dbReference type="ChEBI" id="CHEBI:33019"/>
        <dbReference type="ChEBI" id="CHEBI:61560"/>
        <dbReference type="ChEBI" id="CHEBI:173112"/>
        <dbReference type="EC" id="2.7.7.7"/>
    </reaction>
</comment>
<accession>A0A858RB95</accession>
<dbReference type="GO" id="GO:0008408">
    <property type="term" value="F:3'-5' exonuclease activity"/>
    <property type="evidence" value="ECO:0007669"/>
    <property type="project" value="UniProtKB-UniRule"/>
</dbReference>
<keyword evidence="6 17" id="KW-0548">Nucleotidyltransferase</keyword>
<keyword evidence="8" id="KW-0540">Nuclease</keyword>
<evidence type="ECO:0000313" key="22">
    <source>
        <dbReference type="EMBL" id="QJE74442.1"/>
    </source>
</evidence>
<keyword evidence="5 17" id="KW-0808">Transferase</keyword>
<dbReference type="FunFam" id="1.20.1060.10:FF:000001">
    <property type="entry name" value="DNA polymerase I"/>
    <property type="match status" value="1"/>
</dbReference>
<dbReference type="SMART" id="SM00279">
    <property type="entry name" value="HhH2"/>
    <property type="match status" value="1"/>
</dbReference>
<dbReference type="SUPFAM" id="SSF47807">
    <property type="entry name" value="5' to 3' exonuclease, C-terminal subdomain"/>
    <property type="match status" value="1"/>
</dbReference>
<dbReference type="Pfam" id="PF01612">
    <property type="entry name" value="DNA_pol_A_exo1"/>
    <property type="match status" value="1"/>
</dbReference>
<evidence type="ECO:0000256" key="5">
    <source>
        <dbReference type="ARBA" id="ARBA00022679"/>
    </source>
</evidence>
<sequence>MPTDTTTATETAAPKGTPAADGNPLYLVDGSGFIFRAYHALPPLSRPDGTPVNAVLGFSNMLLKLLADLKAQAVAVVFDSKRENFRSEIYADYKAHRPEPPEDLRPQFALIREAVDAFNLPCLELEGYEADDLIATYARQARALGRPVTIVSSDKDLMQLVGDGIRMLDPMKNKYIGPDEVFEKFGVTPDKVVDVQALAGDSVDNVPGVPGIGVKTAAQLITEYGSLEALLERAGEIKQAGRREKLQTNAELARISKKLVQLEENAPVPTPVEELVVREPDHRKLVEWLKLQGFRSIVHKVEAELAKDGALADGAAPTPAGAPAPDRTDAVRAAFNARNFTPAAPRADGVPVPSPDSTEYELVQTVEQLQAWVDKAMEAGIVAVDTETDSLHAMRAKLVGLSLSVEPGKACYVPVAHKKPDAGPSGGLDFGGDGGLLPGQIPLADVVRVLSPMLAHPGVLKVGHNIKYDLTVFNRHGMAVAPVDDTMLMSYVLEGGAHGHGLKELGQLYCGHTSITYDDVTGTGRNRISFDKVPLDKACAYAAEDADVTLRLYRYLKPRLVRERQVTLYETIERPLPAIIARMEQEGVLVDRAVLRDMSRDFAERLVHIEADVHKLANRSFNVGSPKQLGEILFDELKLPGGKKSSKTGAYSTDVTVLEALAEQGHPIAQRVLDWRQLTKLKVTYTDALAEEINPETGRVHTHFALAATNTGRLSSSDPNVQNIPIRTEEGRKIRAAFVAPEGHKLLSVDYSQIELRLVADMAGIDALKEAFQNGIDVHAATAAQVFGVPVDKVDSDLRRKAKTINFGIIYGISGFGLSQRLGIPQVEATLYIKKYLERFWQLGQYMEQTKEFARQHGFVCTQFGRRCTIQGIRDGKGPQRAFAERQAINAPIQGTAADIIKRAMIRLPDALAAAKLDAKMLLQVHDELLFEVPDAQVEETAALVKRVMEGAATLGVPLEAEAGWGHSWAAAH</sequence>
<dbReference type="InterPro" id="IPR036279">
    <property type="entry name" value="5-3_exonuclease_C_sf"/>
</dbReference>
<evidence type="ECO:0000256" key="7">
    <source>
        <dbReference type="ARBA" id="ARBA00022705"/>
    </source>
</evidence>
<evidence type="ECO:0000256" key="13">
    <source>
        <dbReference type="ARBA" id="ARBA00023125"/>
    </source>
</evidence>
<evidence type="ECO:0000256" key="3">
    <source>
        <dbReference type="ARBA" id="ARBA00012417"/>
    </source>
</evidence>
<dbReference type="FunFam" id="3.40.50.1010:FF:000001">
    <property type="entry name" value="DNA polymerase I"/>
    <property type="match status" value="1"/>
</dbReference>
<dbReference type="Gene3D" id="1.20.1060.10">
    <property type="entry name" value="Taq DNA Polymerase, Chain T, domain 4"/>
    <property type="match status" value="1"/>
</dbReference>
<feature type="domain" description="5'-3' exonuclease" evidence="20">
    <location>
        <begin position="23"/>
        <end position="278"/>
    </location>
</feature>
<dbReference type="SUPFAM" id="SSF88723">
    <property type="entry name" value="PIN domain-like"/>
    <property type="match status" value="1"/>
</dbReference>
<dbReference type="PROSITE" id="PS00447">
    <property type="entry name" value="DNA_POLYMERASE_A"/>
    <property type="match status" value="1"/>
</dbReference>
<dbReference type="KEGG" id="acru:HHL28_16415"/>
<evidence type="ECO:0000256" key="10">
    <source>
        <dbReference type="ARBA" id="ARBA00022801"/>
    </source>
</evidence>
<keyword evidence="10 17" id="KW-0378">Hydrolase</keyword>
<dbReference type="Pfam" id="PF01367">
    <property type="entry name" value="5_3_exonuc"/>
    <property type="match status" value="1"/>
</dbReference>
<evidence type="ECO:0000256" key="11">
    <source>
        <dbReference type="ARBA" id="ARBA00022839"/>
    </source>
</evidence>
<dbReference type="FunFam" id="1.10.150.20:FF:000002">
    <property type="entry name" value="DNA polymerase I"/>
    <property type="match status" value="1"/>
</dbReference>
<evidence type="ECO:0000313" key="23">
    <source>
        <dbReference type="Proteomes" id="UP000501891"/>
    </source>
</evidence>
<keyword evidence="11 17" id="KW-0269">Exonuclease</keyword>
<dbReference type="InterPro" id="IPR019760">
    <property type="entry name" value="DNA-dir_DNA_pol_A_CS"/>
</dbReference>
<evidence type="ECO:0000256" key="2">
    <source>
        <dbReference type="ARBA" id="ARBA00011541"/>
    </source>
</evidence>
<dbReference type="InterPro" id="IPR002298">
    <property type="entry name" value="DNA_polymerase_A"/>
</dbReference>
<keyword evidence="7 17" id="KW-0235">DNA replication</keyword>
<protein>
    <recommendedName>
        <fullName evidence="4 16">DNA polymerase I</fullName>
        <ecNumber evidence="3 16">2.7.7.7</ecNumber>
    </recommendedName>
</protein>
<dbReference type="InterPro" id="IPR008918">
    <property type="entry name" value="HhH2"/>
</dbReference>
<dbReference type="InterPro" id="IPR002562">
    <property type="entry name" value="3'-5'_exonuclease_dom"/>
</dbReference>
<feature type="domain" description="DNA-directed DNA polymerase family A palm" evidence="21">
    <location>
        <begin position="731"/>
        <end position="937"/>
    </location>
</feature>
<dbReference type="InterPro" id="IPR029060">
    <property type="entry name" value="PIN-like_dom_sf"/>
</dbReference>
<dbReference type="GO" id="GO:0006261">
    <property type="term" value="P:DNA-templated DNA replication"/>
    <property type="evidence" value="ECO:0007669"/>
    <property type="project" value="UniProtKB-UniRule"/>
</dbReference>
<evidence type="ECO:0000256" key="12">
    <source>
        <dbReference type="ARBA" id="ARBA00022932"/>
    </source>
</evidence>
<organism evidence="22 23">
    <name type="scientific">Aerophototrophica crusticola</name>
    <dbReference type="NCBI Taxonomy" id="1709002"/>
    <lineage>
        <taxon>Bacteria</taxon>
        <taxon>Pseudomonadati</taxon>
        <taxon>Pseudomonadota</taxon>
        <taxon>Alphaproteobacteria</taxon>
        <taxon>Rhodospirillales</taxon>
        <taxon>Rhodospirillaceae</taxon>
        <taxon>Aerophototrophica</taxon>
    </lineage>
</organism>
<evidence type="ECO:0000256" key="17">
    <source>
        <dbReference type="RuleBase" id="RU004460"/>
    </source>
</evidence>
<evidence type="ECO:0000256" key="8">
    <source>
        <dbReference type="ARBA" id="ARBA00022722"/>
    </source>
</evidence>
<dbReference type="NCBIfam" id="TIGR00593">
    <property type="entry name" value="pola"/>
    <property type="match status" value="1"/>
</dbReference>
<dbReference type="AlphaFoldDB" id="A0A858RB95"/>
<dbReference type="PANTHER" id="PTHR10133:SF27">
    <property type="entry name" value="DNA POLYMERASE NU"/>
    <property type="match status" value="1"/>
</dbReference>
<keyword evidence="14 17" id="KW-0234">DNA repair</keyword>
<evidence type="ECO:0000256" key="6">
    <source>
        <dbReference type="ARBA" id="ARBA00022695"/>
    </source>
</evidence>
<feature type="domain" description="3'-5' exonuclease" evidence="19">
    <location>
        <begin position="360"/>
        <end position="561"/>
    </location>
</feature>
<dbReference type="Pfam" id="PF02739">
    <property type="entry name" value="5_3_exonuc_N"/>
    <property type="match status" value="1"/>
</dbReference>
<evidence type="ECO:0000256" key="14">
    <source>
        <dbReference type="ARBA" id="ARBA00023204"/>
    </source>
</evidence>
<reference evidence="22" key="1">
    <citation type="submission" date="2020-04" db="EMBL/GenBank/DDBJ databases">
        <title>A desert anoxygenic phototrophic bacterium fixes CO2 using RubisCO under aerobic conditions.</title>
        <authorList>
            <person name="Tang K."/>
        </authorList>
    </citation>
    <scope>NUCLEOTIDE SEQUENCE [LARGE SCALE GENOMIC DNA]</scope>
    <source>
        <strain evidence="22">MIMtkB3</strain>
    </source>
</reference>
<dbReference type="InterPro" id="IPR020046">
    <property type="entry name" value="5-3_exonucl_a-hlix_arch_N"/>
</dbReference>
<evidence type="ECO:0000259" key="19">
    <source>
        <dbReference type="SMART" id="SM00474"/>
    </source>
</evidence>
<keyword evidence="13 17" id="KW-0238">DNA-binding</keyword>
<dbReference type="InterPro" id="IPR012337">
    <property type="entry name" value="RNaseH-like_sf"/>
</dbReference>
<dbReference type="InterPro" id="IPR043502">
    <property type="entry name" value="DNA/RNA_pol_sf"/>
</dbReference>
<feature type="compositionally biased region" description="Low complexity" evidence="18">
    <location>
        <begin position="1"/>
        <end position="20"/>
    </location>
</feature>
<dbReference type="FunFam" id="1.10.150.20:FF:000003">
    <property type="entry name" value="DNA polymerase I"/>
    <property type="match status" value="1"/>
</dbReference>
<dbReference type="GO" id="GO:0003887">
    <property type="term" value="F:DNA-directed DNA polymerase activity"/>
    <property type="evidence" value="ECO:0007669"/>
    <property type="project" value="UniProtKB-UniRule"/>
</dbReference>
<evidence type="ECO:0000256" key="9">
    <source>
        <dbReference type="ARBA" id="ARBA00022763"/>
    </source>
</evidence>
<dbReference type="InterPro" id="IPR020045">
    <property type="entry name" value="DNA_polI_H3TH"/>
</dbReference>
<dbReference type="Gene3D" id="1.10.150.20">
    <property type="entry name" value="5' to 3' exonuclease, C-terminal subdomain"/>
    <property type="match status" value="2"/>
</dbReference>
<evidence type="ECO:0000259" key="21">
    <source>
        <dbReference type="SMART" id="SM00482"/>
    </source>
</evidence>
<dbReference type="Proteomes" id="UP000501891">
    <property type="component" value="Chromosome"/>
</dbReference>
<dbReference type="Gene3D" id="3.30.70.370">
    <property type="match status" value="1"/>
</dbReference>
<dbReference type="SMART" id="SM00475">
    <property type="entry name" value="53EXOc"/>
    <property type="match status" value="1"/>
</dbReference>
<keyword evidence="23" id="KW-1185">Reference proteome</keyword>
<dbReference type="GO" id="GO:0003677">
    <property type="term" value="F:DNA binding"/>
    <property type="evidence" value="ECO:0007669"/>
    <property type="project" value="UniProtKB-UniRule"/>
</dbReference>
<comment type="similarity">
    <text evidence="1 17">Belongs to the DNA polymerase type-A family.</text>
</comment>
<comment type="function">
    <text evidence="17">In addition to polymerase activity, this DNA polymerase exhibits 3'-5' and 5'-3' exonuclease activity.</text>
</comment>
<dbReference type="GO" id="GO:0008409">
    <property type="term" value="F:5'-3' exonuclease activity"/>
    <property type="evidence" value="ECO:0007669"/>
    <property type="project" value="UniProtKB-UniRule"/>
</dbReference>
<proteinExistence type="inferred from homology"/>
<dbReference type="EC" id="2.7.7.7" evidence="3 16"/>
<dbReference type="SMART" id="SM00482">
    <property type="entry name" value="POLAc"/>
    <property type="match status" value="1"/>
</dbReference>
<evidence type="ECO:0000256" key="15">
    <source>
        <dbReference type="ARBA" id="ARBA00049244"/>
    </source>
</evidence>
<evidence type="ECO:0000256" key="18">
    <source>
        <dbReference type="SAM" id="MobiDB-lite"/>
    </source>
</evidence>
<dbReference type="InterPro" id="IPR018320">
    <property type="entry name" value="DNA_polymerase_1"/>
</dbReference>
<dbReference type="NCBIfam" id="NF004397">
    <property type="entry name" value="PRK05755.1"/>
    <property type="match status" value="1"/>
</dbReference>
<dbReference type="SUPFAM" id="SSF53098">
    <property type="entry name" value="Ribonuclease H-like"/>
    <property type="match status" value="1"/>
</dbReference>
<dbReference type="Gene3D" id="3.30.420.10">
    <property type="entry name" value="Ribonuclease H-like superfamily/Ribonuclease H"/>
    <property type="match status" value="1"/>
</dbReference>
<dbReference type="CDD" id="cd06139">
    <property type="entry name" value="DNA_polA_I_Ecoli_like_exo"/>
    <property type="match status" value="1"/>
</dbReference>
<dbReference type="CDD" id="cd09898">
    <property type="entry name" value="H3TH_53EXO"/>
    <property type="match status" value="1"/>
</dbReference>
<evidence type="ECO:0000256" key="1">
    <source>
        <dbReference type="ARBA" id="ARBA00007705"/>
    </source>
</evidence>
<keyword evidence="12 17" id="KW-0239">DNA-directed DNA polymerase</keyword>
<dbReference type="InterPro" id="IPR002421">
    <property type="entry name" value="5-3_exonuclease"/>
</dbReference>
<dbReference type="SMART" id="SM00474">
    <property type="entry name" value="35EXOc"/>
    <property type="match status" value="1"/>
</dbReference>
<name>A0A858RB95_9PROT</name>
<comment type="subunit">
    <text evidence="2">Single-chain monomer with multiple functions.</text>
</comment>
<dbReference type="InterPro" id="IPR036397">
    <property type="entry name" value="RNaseH_sf"/>
</dbReference>
<dbReference type="GO" id="GO:0006302">
    <property type="term" value="P:double-strand break repair"/>
    <property type="evidence" value="ECO:0007669"/>
    <property type="project" value="TreeGrafter"/>
</dbReference>
<dbReference type="Gene3D" id="3.40.50.1010">
    <property type="entry name" value="5'-nuclease"/>
    <property type="match status" value="1"/>
</dbReference>
<feature type="region of interest" description="Disordered" evidence="18">
    <location>
        <begin position="1"/>
        <end position="21"/>
    </location>
</feature>
<gene>
    <name evidence="17 22" type="primary">polA</name>
    <name evidence="22" type="ORF">HHL28_16415</name>
</gene>